<dbReference type="EMBL" id="BJYR01000013">
    <property type="protein sequence ID" value="GEO00146.1"/>
    <property type="molecule type" value="Genomic_DNA"/>
</dbReference>
<accession>A0A512AKE4</accession>
<dbReference type="RefSeq" id="WP_147159463.1">
    <property type="nucleotide sequence ID" value="NZ_BJYR01000013.1"/>
</dbReference>
<evidence type="ECO:0000313" key="2">
    <source>
        <dbReference type="Proteomes" id="UP000321464"/>
    </source>
</evidence>
<dbReference type="AlphaFoldDB" id="A0A512AKE4"/>
<reference evidence="1 2" key="1">
    <citation type="submission" date="2019-07" db="EMBL/GenBank/DDBJ databases">
        <title>Whole genome shotgun sequence of Novosphingobium sediminis NBRC 106119.</title>
        <authorList>
            <person name="Hosoyama A."/>
            <person name="Uohara A."/>
            <person name="Ohji S."/>
            <person name="Ichikawa N."/>
        </authorList>
    </citation>
    <scope>NUCLEOTIDE SEQUENCE [LARGE SCALE GENOMIC DNA]</scope>
    <source>
        <strain evidence="1 2">NBRC 106119</strain>
    </source>
</reference>
<comment type="caution">
    <text evidence="1">The sequence shown here is derived from an EMBL/GenBank/DDBJ whole genome shotgun (WGS) entry which is preliminary data.</text>
</comment>
<evidence type="ECO:0008006" key="3">
    <source>
        <dbReference type="Google" id="ProtNLM"/>
    </source>
</evidence>
<protein>
    <recommendedName>
        <fullName evidence="3">DUF1491 domain-containing protein</fullName>
    </recommendedName>
</protein>
<dbReference type="Proteomes" id="UP000321464">
    <property type="component" value="Unassembled WGS sequence"/>
</dbReference>
<name>A0A512AKE4_9SPHN</name>
<dbReference type="OrthoDB" id="9809136at2"/>
<proteinExistence type="predicted"/>
<gene>
    <name evidence="1" type="ORF">NSE01_19780</name>
</gene>
<dbReference type="Pfam" id="PF07372">
    <property type="entry name" value="DUF1491"/>
    <property type="match status" value="1"/>
</dbReference>
<organism evidence="1 2">
    <name type="scientific">Novosphingobium sediminis</name>
    <dbReference type="NCBI Taxonomy" id="707214"/>
    <lineage>
        <taxon>Bacteria</taxon>
        <taxon>Pseudomonadati</taxon>
        <taxon>Pseudomonadota</taxon>
        <taxon>Alphaproteobacteria</taxon>
        <taxon>Sphingomonadales</taxon>
        <taxon>Sphingomonadaceae</taxon>
        <taxon>Novosphingobium</taxon>
    </lineage>
</organism>
<evidence type="ECO:0000313" key="1">
    <source>
        <dbReference type="EMBL" id="GEO00146.1"/>
    </source>
</evidence>
<dbReference type="Gene3D" id="3.40.1530.20">
    <property type="entry name" value="Protein of unknown function (DUF1491)"/>
    <property type="match status" value="1"/>
</dbReference>
<keyword evidence="2" id="KW-1185">Reference proteome</keyword>
<dbReference type="InterPro" id="IPR009964">
    <property type="entry name" value="DUF1491"/>
</dbReference>
<sequence length="117" mass="12956">MSANRLPAAMEATALIRLAESNGGFGMVLHRGEPDSGTILIVILDNQGFGQTTAQAYERLPRADGTRGWTLSKVQDTENKAEFESYLARRTAQDRDVWIVELTIADGEQFIRNLETT</sequence>